<reference evidence="1" key="1">
    <citation type="submission" date="2022-11" db="EMBL/GenBank/DDBJ databases">
        <title>Lacrimispora xylanolytica sy1, complete genome.</title>
        <authorList>
            <person name="Choi S."/>
        </authorList>
    </citation>
    <scope>NUCLEOTIDE SEQUENCE</scope>
    <source>
        <strain evidence="1">Sy1</strain>
    </source>
</reference>
<gene>
    <name evidence="1" type="ORF">OW255_00590</name>
</gene>
<organism evidence="1 2">
    <name type="scientific">Lacrimispora xylanolytica</name>
    <dbReference type="NCBI Taxonomy" id="29375"/>
    <lineage>
        <taxon>Bacteria</taxon>
        <taxon>Bacillati</taxon>
        <taxon>Bacillota</taxon>
        <taxon>Clostridia</taxon>
        <taxon>Lachnospirales</taxon>
        <taxon>Lachnospiraceae</taxon>
        <taxon>Lacrimispora</taxon>
    </lineage>
</organism>
<dbReference type="Proteomes" id="UP001163115">
    <property type="component" value="Chromosome"/>
</dbReference>
<name>A0ABY7ABW5_9FIRM</name>
<dbReference type="RefSeq" id="WP_268115294.1">
    <property type="nucleotide sequence ID" value="NZ_CP113524.1"/>
</dbReference>
<protein>
    <submittedName>
        <fullName evidence="1">XkdX family protein</fullName>
    </submittedName>
</protein>
<dbReference type="InterPro" id="IPR010022">
    <property type="entry name" value="XkdX"/>
</dbReference>
<evidence type="ECO:0000313" key="1">
    <source>
        <dbReference type="EMBL" id="WAJ24061.1"/>
    </source>
</evidence>
<evidence type="ECO:0000313" key="2">
    <source>
        <dbReference type="Proteomes" id="UP001163115"/>
    </source>
</evidence>
<sequence>MSKYEKVKGFYETELWSLGMVRNAVDRWITADEFQEITGKEYEKKE</sequence>
<dbReference type="Pfam" id="PF09693">
    <property type="entry name" value="Phage_XkdX"/>
    <property type="match status" value="1"/>
</dbReference>
<dbReference type="EMBL" id="CP113524">
    <property type="protein sequence ID" value="WAJ24061.1"/>
    <property type="molecule type" value="Genomic_DNA"/>
</dbReference>
<proteinExistence type="predicted"/>
<keyword evidence="2" id="KW-1185">Reference proteome</keyword>
<accession>A0ABY7ABW5</accession>